<dbReference type="GO" id="GO:0000175">
    <property type="term" value="F:3'-5'-RNA exonuclease activity"/>
    <property type="evidence" value="ECO:0007669"/>
    <property type="project" value="InterPro"/>
</dbReference>
<dbReference type="Proteomes" id="UP000008068">
    <property type="component" value="Unassembled WGS sequence"/>
</dbReference>
<evidence type="ECO:0000256" key="2">
    <source>
        <dbReference type="SAM" id="Coils"/>
    </source>
</evidence>
<dbReference type="HOGENOM" id="CLU_012211_0_0_1"/>
<dbReference type="OrthoDB" id="5873601at2759"/>
<proteinExistence type="predicted"/>
<feature type="coiled-coil region" evidence="2">
    <location>
        <begin position="134"/>
        <end position="182"/>
    </location>
</feature>
<dbReference type="InterPro" id="IPR022894">
    <property type="entry name" value="Oligoribonuclease"/>
</dbReference>
<keyword evidence="1" id="KW-0540">Nuclease</keyword>
<organism evidence="4">
    <name type="scientific">Caenorhabditis brenneri</name>
    <name type="common">Nematode worm</name>
    <dbReference type="NCBI Taxonomy" id="135651"/>
    <lineage>
        <taxon>Eukaryota</taxon>
        <taxon>Metazoa</taxon>
        <taxon>Ecdysozoa</taxon>
        <taxon>Nematoda</taxon>
        <taxon>Chromadorea</taxon>
        <taxon>Rhabditida</taxon>
        <taxon>Rhabditina</taxon>
        <taxon>Rhabditomorpha</taxon>
        <taxon>Rhabditoidea</taxon>
        <taxon>Rhabditidae</taxon>
        <taxon>Peloderinae</taxon>
        <taxon>Caenorhabditis</taxon>
    </lineage>
</organism>
<reference evidence="4" key="1">
    <citation type="submission" date="2011-07" db="EMBL/GenBank/DDBJ databases">
        <authorList>
            <consortium name="Caenorhabditis brenneri Sequencing and Analysis Consortium"/>
            <person name="Wilson R.K."/>
        </authorList>
    </citation>
    <scope>NUCLEOTIDE SEQUENCE [LARGE SCALE GENOMIC DNA]</scope>
    <source>
        <strain evidence="4">PB2801</strain>
    </source>
</reference>
<keyword evidence="4" id="KW-1185">Reference proteome</keyword>
<dbReference type="AlphaFoldDB" id="G0P6J2"/>
<keyword evidence="1" id="KW-0378">Hydrolase</keyword>
<dbReference type="PANTHER" id="PTHR11046">
    <property type="entry name" value="OLIGORIBONUCLEASE, MITOCHONDRIAL"/>
    <property type="match status" value="1"/>
</dbReference>
<dbReference type="InParanoid" id="G0P6J2"/>
<dbReference type="PANTHER" id="PTHR11046:SF27">
    <property type="entry name" value="PROTEIN CBG26503"/>
    <property type="match status" value="1"/>
</dbReference>
<sequence length="902" mass="102730">MGFGTGEKREYDRFLRKLNSIKNNYKKDKYFDLKSIALDRTFFCQDGGEQPDLVSKKRKLEESSRKSGQAERSPISFFDKECQTGSEFLEDFENSLKYASFCLEESKEKNRVLQASNKTLSNWKRYHNAKNSTSDKARDSLRKAKATILRLERQGKLQKIANSKLKSLLVEVKDERDALQAQLDSRSDLVSLKDGKSYSNKAVFAVIALKQQNVADSKVGEVMKIVGEMLGIQFESVPSASTVRNIQLSSLYLGRKHVLALLSESIENGENLCLASDETTKGTVKLQAYGYYDNEKHFTCLGIEQVAEKSAQTAVDTLKNSVNQLPGAPSQIFEKFLCKVSCTISDSAQTEQKFNKLIDSMRREIVPELVEGFTNLSDEEKTAALNFSNYFCQLHIISNYTKIVLKSLLEHEVAFKRVEKLEEPTVFFLIKLVSQMFCRKSSGCHQHLASWITWCSEKKLARFVFESFIGNRFNIVFFLASRVFFHRKHLIDFIEDVGEGHPELSKVRSMLLDPMIVAHLQVLGFCDQLVTGPLWRLSENCKHVLDTCDYSLKLKSWLEECIEFPASFFDGVSPVPNLQVESPTTSALLFNELKSLLPSKEAQDAAGTVSCGSLEYFCSAFESFLPEGEFSKNADLIRDTTKAAPATNKDIESVFGVISHIFETKPNMRLNIRIAQTLMTKNHTLNWLRSLTENEFNEYLNESRKARGQLKIEGEEGAQKIGELVLALKREKSQQAAAKKYKNESKKERSTMDMVRDGYWLNDVDNQKNLANYSSEKQKRDAVVRQLNFRKKVLNQPAPYPKFFTLTVDRKPLPFHLLLQKLQHLQRQATPGSLLYFSSDEYVGKKFGQKVSGSVKSGFVEDISVNRRGVKLVTLQYNDETSIKMSFEQFEEAVESQSIMFY</sequence>
<dbReference type="EMBL" id="GL380099">
    <property type="protein sequence ID" value="EGT46470.1"/>
    <property type="molecule type" value="Genomic_DNA"/>
</dbReference>
<evidence type="ECO:0000256" key="1">
    <source>
        <dbReference type="ARBA" id="ARBA00022722"/>
    </source>
</evidence>
<keyword evidence="2" id="KW-0175">Coiled coil</keyword>
<dbReference type="eggNOG" id="ENOG502S2N2">
    <property type="taxonomic scope" value="Eukaryota"/>
</dbReference>
<gene>
    <name evidence="3" type="ORF">CAEBREN_10612</name>
</gene>
<dbReference type="OMA" id="CEEMIIN"/>
<protein>
    <submittedName>
        <fullName evidence="3">Uncharacterized protein</fullName>
    </submittedName>
</protein>
<name>G0P6J2_CAEBE</name>
<evidence type="ECO:0000313" key="3">
    <source>
        <dbReference type="EMBL" id="EGT46470.1"/>
    </source>
</evidence>
<evidence type="ECO:0000313" key="4">
    <source>
        <dbReference type="Proteomes" id="UP000008068"/>
    </source>
</evidence>
<accession>G0P6J2</accession>